<dbReference type="AlphaFoldDB" id="A0A9W7FWU8"/>
<dbReference type="Proteomes" id="UP001165065">
    <property type="component" value="Unassembled WGS sequence"/>
</dbReference>
<dbReference type="PANTHER" id="PTHR11588">
    <property type="entry name" value="TUBULIN"/>
    <property type="match status" value="1"/>
</dbReference>
<dbReference type="InterPro" id="IPR002967">
    <property type="entry name" value="Delta_tubulin"/>
</dbReference>
<name>A0A9W7FWU8_9STRA</name>
<feature type="domain" description="Tubulin/FtsZ GTPase" evidence="16">
    <location>
        <begin position="11"/>
        <end position="212"/>
    </location>
</feature>
<keyword evidence="7 14" id="KW-0547">Nucleotide-binding</keyword>
<dbReference type="GO" id="GO:0007017">
    <property type="term" value="P:microtubule-based process"/>
    <property type="evidence" value="ECO:0007669"/>
    <property type="project" value="InterPro"/>
</dbReference>
<dbReference type="GO" id="GO:0005814">
    <property type="term" value="C:centriole"/>
    <property type="evidence" value="ECO:0007669"/>
    <property type="project" value="UniProtKB-SubCell"/>
</dbReference>
<keyword evidence="9 14" id="KW-0342">GTP-binding</keyword>
<gene>
    <name evidence="17" type="ORF">TrCOL_g9943</name>
</gene>
<sequence length="413" mass="45597">MYFRVPSSSTSSSTLSSTPTGRAVLIDTEPKVINKCLDSKNQKLRNFKYDPRSACCVGDGGGAGNNWARGNSLFNVGRVREEILDKIRREIERNDRLSSFHIISSLAGGTGSGLGCAVTSGVKDSFSSKGLCMNTVVSPFSSGEVIVQDYNAALTLASLLRSSDGIVVMDNEVAVRKCKKGWRIERPKMDDVNRVMAEGLGGALKESYASKSDEASRVRPHGIPTLVSHCVPHPSYKLLSILHVPTMPRESVEFTRDTWEGGVVGRLRQMSRTGCEVEQEIKWGVKEEMQKFSPSPHKSPPAPPPTRRTDDVWEVPTSPFDSGFGYVYPPQNPSSPFACHRTYSKYRSFDKHGTLIQNSSLPALKALGRVEGAMRKHEAGAYLWQYEREGVGEGEWEEVWNTGTEALGNYRRL</sequence>
<dbReference type="InterPro" id="IPR008280">
    <property type="entry name" value="Tub_FtsZ_C"/>
</dbReference>
<comment type="function">
    <text evidence="13">Acts as a positive regulator of hedgehog signaling and regulates ciliary function.</text>
</comment>
<dbReference type="GO" id="GO:0005200">
    <property type="term" value="F:structural constituent of cytoskeleton"/>
    <property type="evidence" value="ECO:0007669"/>
    <property type="project" value="InterPro"/>
</dbReference>
<keyword evidence="6 14" id="KW-0493">Microtubule</keyword>
<evidence type="ECO:0000256" key="5">
    <source>
        <dbReference type="ARBA" id="ARBA00014184"/>
    </source>
</evidence>
<evidence type="ECO:0000256" key="6">
    <source>
        <dbReference type="ARBA" id="ARBA00022701"/>
    </source>
</evidence>
<evidence type="ECO:0000313" key="18">
    <source>
        <dbReference type="Proteomes" id="UP001165065"/>
    </source>
</evidence>
<dbReference type="SUPFAM" id="SSF55307">
    <property type="entry name" value="Tubulin C-terminal domain-like"/>
    <property type="match status" value="1"/>
</dbReference>
<dbReference type="PROSITE" id="PS00227">
    <property type="entry name" value="TUBULIN"/>
    <property type="match status" value="1"/>
</dbReference>
<proteinExistence type="inferred from homology"/>
<comment type="subcellular location">
    <subcellularLocation>
        <location evidence="3">Cell projection</location>
        <location evidence="3">Cilium</location>
    </subcellularLocation>
    <subcellularLocation>
        <location evidence="1">Cytoplasm</location>
        <location evidence="1">Cytoskeleton</location>
        <location evidence="1">Microtubule organizing center</location>
        <location evidence="1">Centrosome</location>
        <location evidence="1">Centriole</location>
    </subcellularLocation>
    <subcellularLocation>
        <location evidence="2">Nucleus</location>
    </subcellularLocation>
</comment>
<comment type="caution">
    <text evidence="17">The sequence shown here is derived from an EMBL/GenBank/DDBJ whole genome shotgun (WGS) entry which is preliminary data.</text>
</comment>
<organism evidence="17 18">
    <name type="scientific">Triparma columacea</name>
    <dbReference type="NCBI Taxonomy" id="722753"/>
    <lineage>
        <taxon>Eukaryota</taxon>
        <taxon>Sar</taxon>
        <taxon>Stramenopiles</taxon>
        <taxon>Ochrophyta</taxon>
        <taxon>Bolidophyceae</taxon>
        <taxon>Parmales</taxon>
        <taxon>Triparmaceae</taxon>
        <taxon>Triparma</taxon>
    </lineage>
</organism>
<evidence type="ECO:0000256" key="11">
    <source>
        <dbReference type="ARBA" id="ARBA00023273"/>
    </source>
</evidence>
<evidence type="ECO:0000256" key="4">
    <source>
        <dbReference type="ARBA" id="ARBA00009636"/>
    </source>
</evidence>
<dbReference type="EMBL" id="BRYA01000531">
    <property type="protein sequence ID" value="GMI21520.1"/>
    <property type="molecule type" value="Genomic_DNA"/>
</dbReference>
<dbReference type="InterPro" id="IPR036525">
    <property type="entry name" value="Tubulin/FtsZ_GTPase_sf"/>
</dbReference>
<evidence type="ECO:0000259" key="16">
    <source>
        <dbReference type="SMART" id="SM00864"/>
    </source>
</evidence>
<dbReference type="InterPro" id="IPR017975">
    <property type="entry name" value="Tubulin_CS"/>
</dbReference>
<protein>
    <recommendedName>
        <fullName evidence="5">Tubulin delta chain</fullName>
    </recommendedName>
    <alternativeName>
        <fullName evidence="12">Delta-tubulin</fullName>
    </alternativeName>
</protein>
<evidence type="ECO:0000256" key="15">
    <source>
        <dbReference type="SAM" id="MobiDB-lite"/>
    </source>
</evidence>
<dbReference type="GO" id="GO:0030030">
    <property type="term" value="P:cell projection organization"/>
    <property type="evidence" value="ECO:0007669"/>
    <property type="project" value="UniProtKB-KW"/>
</dbReference>
<comment type="similarity">
    <text evidence="4 14">Belongs to the tubulin family.</text>
</comment>
<dbReference type="PRINTS" id="PR01224">
    <property type="entry name" value="DELTATUBULIN"/>
</dbReference>
<keyword evidence="18" id="KW-1185">Reference proteome</keyword>
<evidence type="ECO:0000256" key="10">
    <source>
        <dbReference type="ARBA" id="ARBA00023242"/>
    </source>
</evidence>
<dbReference type="PRINTS" id="PR01161">
    <property type="entry name" value="TUBULIN"/>
</dbReference>
<keyword evidence="11" id="KW-0966">Cell projection</keyword>
<evidence type="ECO:0000313" key="17">
    <source>
        <dbReference type="EMBL" id="GMI21520.1"/>
    </source>
</evidence>
<keyword evidence="10" id="KW-0539">Nucleus</keyword>
<reference evidence="18" key="1">
    <citation type="journal article" date="2023" name="Commun. Biol.">
        <title>Genome analysis of Parmales, the sister group of diatoms, reveals the evolutionary specialization of diatoms from phago-mixotrophs to photoautotrophs.</title>
        <authorList>
            <person name="Ban H."/>
            <person name="Sato S."/>
            <person name="Yoshikawa S."/>
            <person name="Yamada K."/>
            <person name="Nakamura Y."/>
            <person name="Ichinomiya M."/>
            <person name="Sato N."/>
            <person name="Blanc-Mathieu R."/>
            <person name="Endo H."/>
            <person name="Kuwata A."/>
            <person name="Ogata H."/>
        </authorList>
    </citation>
    <scope>NUCLEOTIDE SEQUENCE [LARGE SCALE GENOMIC DNA]</scope>
</reference>
<evidence type="ECO:0000256" key="2">
    <source>
        <dbReference type="ARBA" id="ARBA00004123"/>
    </source>
</evidence>
<feature type="region of interest" description="Disordered" evidence="15">
    <location>
        <begin position="289"/>
        <end position="311"/>
    </location>
</feature>
<dbReference type="InterPro" id="IPR000217">
    <property type="entry name" value="Tubulin"/>
</dbReference>
<evidence type="ECO:0000256" key="14">
    <source>
        <dbReference type="RuleBase" id="RU000352"/>
    </source>
</evidence>
<dbReference type="OrthoDB" id="10250004at2759"/>
<evidence type="ECO:0000256" key="9">
    <source>
        <dbReference type="ARBA" id="ARBA00023134"/>
    </source>
</evidence>
<evidence type="ECO:0000256" key="8">
    <source>
        <dbReference type="ARBA" id="ARBA00022794"/>
    </source>
</evidence>
<feature type="compositionally biased region" description="Pro residues" evidence="15">
    <location>
        <begin position="297"/>
        <end position="306"/>
    </location>
</feature>
<dbReference type="Pfam" id="PF00091">
    <property type="entry name" value="Tubulin"/>
    <property type="match status" value="1"/>
</dbReference>
<accession>A0A9W7FWU8</accession>
<dbReference type="GO" id="GO:0005929">
    <property type="term" value="C:cilium"/>
    <property type="evidence" value="ECO:0007669"/>
    <property type="project" value="UniProtKB-SubCell"/>
</dbReference>
<keyword evidence="8" id="KW-0970">Cilium biogenesis/degradation</keyword>
<dbReference type="Gene3D" id="3.40.50.1440">
    <property type="entry name" value="Tubulin/FtsZ, GTPase domain"/>
    <property type="match status" value="1"/>
</dbReference>
<evidence type="ECO:0000256" key="3">
    <source>
        <dbReference type="ARBA" id="ARBA00004138"/>
    </source>
</evidence>
<dbReference type="GO" id="GO:0005634">
    <property type="term" value="C:nucleus"/>
    <property type="evidence" value="ECO:0007669"/>
    <property type="project" value="UniProtKB-SubCell"/>
</dbReference>
<dbReference type="GO" id="GO:0005525">
    <property type="term" value="F:GTP binding"/>
    <property type="evidence" value="ECO:0007669"/>
    <property type="project" value="UniProtKB-UniRule"/>
</dbReference>
<evidence type="ECO:0000256" key="13">
    <source>
        <dbReference type="ARBA" id="ARBA00046149"/>
    </source>
</evidence>
<evidence type="ECO:0000256" key="1">
    <source>
        <dbReference type="ARBA" id="ARBA00004114"/>
    </source>
</evidence>
<dbReference type="GO" id="GO:0005874">
    <property type="term" value="C:microtubule"/>
    <property type="evidence" value="ECO:0007669"/>
    <property type="project" value="UniProtKB-KW"/>
</dbReference>
<evidence type="ECO:0000256" key="12">
    <source>
        <dbReference type="ARBA" id="ARBA00030594"/>
    </source>
</evidence>
<evidence type="ECO:0000256" key="7">
    <source>
        <dbReference type="ARBA" id="ARBA00022741"/>
    </source>
</evidence>
<dbReference type="InterPro" id="IPR003008">
    <property type="entry name" value="Tubulin_FtsZ_GTPase"/>
</dbReference>
<dbReference type="SMART" id="SM00864">
    <property type="entry name" value="Tubulin"/>
    <property type="match status" value="1"/>
</dbReference>
<dbReference type="SUPFAM" id="SSF52490">
    <property type="entry name" value="Tubulin nucleotide-binding domain-like"/>
    <property type="match status" value="1"/>
</dbReference>